<name>A0A1G6HBX2_9BACT</name>
<dbReference type="GO" id="GO:0005975">
    <property type="term" value="P:carbohydrate metabolic process"/>
    <property type="evidence" value="ECO:0007669"/>
    <property type="project" value="InterPro"/>
</dbReference>
<dbReference type="Proteomes" id="UP000199452">
    <property type="component" value="Unassembled WGS sequence"/>
</dbReference>
<accession>A0A1G6HBX2</accession>
<evidence type="ECO:0000313" key="2">
    <source>
        <dbReference type="EMBL" id="SDB91445.1"/>
    </source>
</evidence>
<dbReference type="EMBL" id="FMYP01000009">
    <property type="protein sequence ID" value="SDB91445.1"/>
    <property type="molecule type" value="Genomic_DNA"/>
</dbReference>
<keyword evidence="1" id="KW-0732">Signal</keyword>
<organism evidence="2 3">
    <name type="scientific">Williamwhitmania taraxaci</name>
    <dbReference type="NCBI Taxonomy" id="1640674"/>
    <lineage>
        <taxon>Bacteria</taxon>
        <taxon>Pseudomonadati</taxon>
        <taxon>Bacteroidota</taxon>
        <taxon>Bacteroidia</taxon>
        <taxon>Bacteroidales</taxon>
        <taxon>Williamwhitmaniaceae</taxon>
        <taxon>Williamwhitmania</taxon>
    </lineage>
</organism>
<evidence type="ECO:0008006" key="4">
    <source>
        <dbReference type="Google" id="ProtNLM"/>
    </source>
</evidence>
<sequence length="327" mass="37075">MKGKYILVLALVLTTSATLSAQVVTIARYKEYNGYAVSQQGDSLLILRSFLENSIRKYLLINSYTLRTTIVEEEGLMTTRLKRPLLVELFRNTPYIKALKVAEYTSDKVTNAGVRRFQRITGGVDLTIDLCPSKLPLDREFFVEMVKSLSMVQKPVPMAISVTGTWMKGHPSDFVWLLDRVKAGEIDITWINHSYSHRFNIDLPLKENFLLEKGTNLRSEILRTEITMLEHGVIPSPFFRFPGLISDKAVFDAVLSYGLIPIGTDAWLAKRQFAKMGSIVLVHANGNEPLGLKKFQKLLETQRDSILAGKWMLFDLRESMATEPVNK</sequence>
<feature type="signal peptide" evidence="1">
    <location>
        <begin position="1"/>
        <end position="21"/>
    </location>
</feature>
<dbReference type="AlphaFoldDB" id="A0A1G6HBX2"/>
<keyword evidence="3" id="KW-1185">Reference proteome</keyword>
<reference evidence="2 3" key="1">
    <citation type="submission" date="2016-09" db="EMBL/GenBank/DDBJ databases">
        <authorList>
            <person name="Capua I."/>
            <person name="De Benedictis P."/>
            <person name="Joannis T."/>
            <person name="Lombin L.H."/>
            <person name="Cattoli G."/>
        </authorList>
    </citation>
    <scope>NUCLEOTIDE SEQUENCE [LARGE SCALE GENOMIC DNA]</scope>
    <source>
        <strain evidence="2 3">A7P-90m</strain>
    </source>
</reference>
<dbReference type="STRING" id="1640674.SAMN05216323_10097"/>
<dbReference type="Gene3D" id="3.20.20.370">
    <property type="entry name" value="Glycoside hydrolase/deacetylase"/>
    <property type="match status" value="1"/>
</dbReference>
<evidence type="ECO:0000256" key="1">
    <source>
        <dbReference type="SAM" id="SignalP"/>
    </source>
</evidence>
<dbReference type="OrthoDB" id="1331280at2"/>
<dbReference type="RefSeq" id="WP_092435957.1">
    <property type="nucleotide sequence ID" value="NZ_FMYP01000009.1"/>
</dbReference>
<evidence type="ECO:0000313" key="3">
    <source>
        <dbReference type="Proteomes" id="UP000199452"/>
    </source>
</evidence>
<gene>
    <name evidence="2" type="ORF">SAMN05216323_10097</name>
</gene>
<feature type="chain" id="PRO_5011786603" description="Polysaccharide deacetylase" evidence="1">
    <location>
        <begin position="22"/>
        <end position="327"/>
    </location>
</feature>
<proteinExistence type="predicted"/>
<protein>
    <recommendedName>
        <fullName evidence="4">Polysaccharide deacetylase</fullName>
    </recommendedName>
</protein>
<dbReference type="SUPFAM" id="SSF88713">
    <property type="entry name" value="Glycoside hydrolase/deacetylase"/>
    <property type="match status" value="1"/>
</dbReference>
<dbReference type="InterPro" id="IPR011330">
    <property type="entry name" value="Glyco_hydro/deAcase_b/a-brl"/>
</dbReference>